<evidence type="ECO:0000256" key="6">
    <source>
        <dbReference type="ARBA" id="ARBA00022958"/>
    </source>
</evidence>
<evidence type="ECO:0000256" key="10">
    <source>
        <dbReference type="SAM" id="Phobius"/>
    </source>
</evidence>
<gene>
    <name evidence="12" type="ORF">SAMN05892877_12618</name>
</gene>
<keyword evidence="2" id="KW-0813">Transport</keyword>
<dbReference type="GO" id="GO:0005886">
    <property type="term" value="C:plasma membrane"/>
    <property type="evidence" value="ECO:0007669"/>
    <property type="project" value="TreeGrafter"/>
</dbReference>
<evidence type="ECO:0000256" key="1">
    <source>
        <dbReference type="ARBA" id="ARBA00004141"/>
    </source>
</evidence>
<dbReference type="Pfam" id="PF00999">
    <property type="entry name" value="Na_H_Exchanger"/>
    <property type="match status" value="1"/>
</dbReference>
<feature type="transmembrane region" description="Helical" evidence="10">
    <location>
        <begin position="295"/>
        <end position="317"/>
    </location>
</feature>
<dbReference type="Proteomes" id="UP000219167">
    <property type="component" value="Unassembled WGS sequence"/>
</dbReference>
<feature type="transmembrane region" description="Helical" evidence="10">
    <location>
        <begin position="324"/>
        <end position="346"/>
    </location>
</feature>
<protein>
    <submittedName>
        <fullName evidence="12">Kef-type potassium/proton antiporter (CPA2 family)</fullName>
    </submittedName>
</protein>
<dbReference type="Gene3D" id="3.40.50.720">
    <property type="entry name" value="NAD(P)-binding Rossmann-like Domain"/>
    <property type="match status" value="1"/>
</dbReference>
<evidence type="ECO:0000259" key="11">
    <source>
        <dbReference type="PROSITE" id="PS51201"/>
    </source>
</evidence>
<accession>A0A285V3E0</accession>
<dbReference type="InterPro" id="IPR038770">
    <property type="entry name" value="Na+/solute_symporter_sf"/>
</dbReference>
<feature type="transmembrane region" description="Helical" evidence="10">
    <location>
        <begin position="181"/>
        <end position="202"/>
    </location>
</feature>
<dbReference type="GO" id="GO:0006813">
    <property type="term" value="P:potassium ion transport"/>
    <property type="evidence" value="ECO:0007669"/>
    <property type="project" value="UniProtKB-KW"/>
</dbReference>
<comment type="subcellular location">
    <subcellularLocation>
        <location evidence="1">Membrane</location>
        <topology evidence="1">Multi-pass membrane protein</topology>
    </subcellularLocation>
</comment>
<keyword evidence="5 10" id="KW-0812">Transmembrane</keyword>
<keyword evidence="6" id="KW-0630">Potassium</keyword>
<organism evidence="12 13">
    <name type="scientific">Rhizobium subbaraonis</name>
    <dbReference type="NCBI Taxonomy" id="908946"/>
    <lineage>
        <taxon>Bacteria</taxon>
        <taxon>Pseudomonadati</taxon>
        <taxon>Pseudomonadota</taxon>
        <taxon>Alphaproteobacteria</taxon>
        <taxon>Hyphomicrobiales</taxon>
        <taxon>Rhizobiaceae</taxon>
        <taxon>Rhizobium/Agrobacterium group</taxon>
        <taxon>Rhizobium</taxon>
    </lineage>
</organism>
<evidence type="ECO:0000313" key="12">
    <source>
        <dbReference type="EMBL" id="SOC47021.1"/>
    </source>
</evidence>
<evidence type="ECO:0000256" key="7">
    <source>
        <dbReference type="ARBA" id="ARBA00022989"/>
    </source>
</evidence>
<keyword evidence="13" id="KW-1185">Reference proteome</keyword>
<keyword evidence="4" id="KW-0633">Potassium transport</keyword>
<evidence type="ECO:0000256" key="5">
    <source>
        <dbReference type="ARBA" id="ARBA00022692"/>
    </source>
</evidence>
<dbReference type="PANTHER" id="PTHR46157:SF4">
    <property type="entry name" value="K(+) EFFLUX ANTIPORTER 3, CHLOROPLASTIC"/>
    <property type="match status" value="1"/>
</dbReference>
<evidence type="ECO:0000256" key="4">
    <source>
        <dbReference type="ARBA" id="ARBA00022538"/>
    </source>
</evidence>
<dbReference type="EMBL" id="OBQD01000026">
    <property type="protein sequence ID" value="SOC47021.1"/>
    <property type="molecule type" value="Genomic_DNA"/>
</dbReference>
<proteinExistence type="predicted"/>
<evidence type="ECO:0000256" key="2">
    <source>
        <dbReference type="ARBA" id="ARBA00022448"/>
    </source>
</evidence>
<feature type="transmembrane region" description="Helical" evidence="10">
    <location>
        <begin position="214"/>
        <end position="232"/>
    </location>
</feature>
<keyword evidence="7 10" id="KW-1133">Transmembrane helix</keyword>
<keyword evidence="3" id="KW-0050">Antiport</keyword>
<dbReference type="InterPro" id="IPR006153">
    <property type="entry name" value="Cation/H_exchanger_TM"/>
</dbReference>
<dbReference type="Gene3D" id="1.20.1530.20">
    <property type="match status" value="1"/>
</dbReference>
<keyword evidence="9 10" id="KW-0472">Membrane</keyword>
<dbReference type="OrthoDB" id="9781411at2"/>
<feature type="transmembrane region" description="Helical" evidence="10">
    <location>
        <begin position="86"/>
        <end position="108"/>
    </location>
</feature>
<name>A0A285V3E0_9HYPH</name>
<evidence type="ECO:0000256" key="8">
    <source>
        <dbReference type="ARBA" id="ARBA00023065"/>
    </source>
</evidence>
<feature type="transmembrane region" description="Helical" evidence="10">
    <location>
        <begin position="6"/>
        <end position="26"/>
    </location>
</feature>
<feature type="transmembrane region" description="Helical" evidence="10">
    <location>
        <begin position="56"/>
        <end position="74"/>
    </location>
</feature>
<feature type="transmembrane region" description="Helical" evidence="10">
    <location>
        <begin position="33"/>
        <end position="50"/>
    </location>
</feature>
<sequence>MTEHLLTQSLSMIMVSAVAVGLFAALRMPAAMGYLLAGLAIGPYGLNLVALGDDTLFLAELGLIFLMFMVGLEFSLSTLLAARTDVLLAGSLQVGGTLATIAAALWALGLDPRIAILLGGAVAMSSTAVAMKQLAEQGEISNQHGRFALGILLFQDIATIPLLVAVDSWSRQASVDPFDLVVRLGLAAIALIAVSIIARPLVRTVLAGASKSRSNDLFLLAALFVALGAAYLAHLAGLALPIGAFIAGMVIGGSDFQHRVEDDLRPFRDVLVGLFFVTVGMQIDLRLIVVFPYAILAWCAVFLFGKALITFIVGLLLRRSAAVALRVAVILAHGGEFGLLLLTLAMNSGLLTSEVGQPVLIALALTMGLAPVLIQHSAALVEHLVGDRRARVAAAEDALRTTSESLDQHVVLCGCGRVGRLVATAFEEAKIPHIGIESDLARFKEAQRQGHAIVHGDAAHRRILSAAGLAKARLVVITFDRHSAVERILKFASEQQVAIPCVVSTADDHDITALVKAGANVVFPENLAAGLALADQSLLLCGLTQEEAGRIVTTLRAELNPELRERVGI</sequence>
<evidence type="ECO:0000256" key="3">
    <source>
        <dbReference type="ARBA" id="ARBA00022449"/>
    </source>
</evidence>
<dbReference type="InterPro" id="IPR036291">
    <property type="entry name" value="NAD(P)-bd_dom_sf"/>
</dbReference>
<feature type="transmembrane region" description="Helical" evidence="10">
    <location>
        <begin position="114"/>
        <end position="135"/>
    </location>
</feature>
<dbReference type="GO" id="GO:1902600">
    <property type="term" value="P:proton transmembrane transport"/>
    <property type="evidence" value="ECO:0007669"/>
    <property type="project" value="InterPro"/>
</dbReference>
<dbReference type="AlphaFoldDB" id="A0A285V3E0"/>
<evidence type="ECO:0000313" key="13">
    <source>
        <dbReference type="Proteomes" id="UP000219167"/>
    </source>
</evidence>
<dbReference type="PANTHER" id="PTHR46157">
    <property type="entry name" value="K(+) EFFLUX ANTIPORTER 3, CHLOROPLASTIC"/>
    <property type="match status" value="1"/>
</dbReference>
<dbReference type="PROSITE" id="PS51201">
    <property type="entry name" value="RCK_N"/>
    <property type="match status" value="1"/>
</dbReference>
<dbReference type="RefSeq" id="WP_097142824.1">
    <property type="nucleotide sequence ID" value="NZ_OBQD01000026.1"/>
</dbReference>
<feature type="transmembrane region" description="Helical" evidence="10">
    <location>
        <begin position="358"/>
        <end position="381"/>
    </location>
</feature>
<feature type="domain" description="RCK N-terminal" evidence="11">
    <location>
        <begin position="407"/>
        <end position="523"/>
    </location>
</feature>
<reference evidence="12 13" key="1">
    <citation type="submission" date="2017-08" db="EMBL/GenBank/DDBJ databases">
        <authorList>
            <person name="de Groot N.N."/>
        </authorList>
    </citation>
    <scope>NUCLEOTIDE SEQUENCE [LARGE SCALE GENOMIC DNA]</scope>
    <source>
        <strain evidence="12 13">JC85</strain>
    </source>
</reference>
<keyword evidence="8" id="KW-0406">Ion transport</keyword>
<feature type="transmembrane region" description="Helical" evidence="10">
    <location>
        <begin position="270"/>
        <end position="289"/>
    </location>
</feature>
<dbReference type="GO" id="GO:0015297">
    <property type="term" value="F:antiporter activity"/>
    <property type="evidence" value="ECO:0007669"/>
    <property type="project" value="UniProtKB-KW"/>
</dbReference>
<dbReference type="SUPFAM" id="SSF51735">
    <property type="entry name" value="NAD(P)-binding Rossmann-fold domains"/>
    <property type="match status" value="1"/>
</dbReference>
<dbReference type="Pfam" id="PF02254">
    <property type="entry name" value="TrkA_N"/>
    <property type="match status" value="1"/>
</dbReference>
<evidence type="ECO:0000256" key="9">
    <source>
        <dbReference type="ARBA" id="ARBA00023136"/>
    </source>
</evidence>
<dbReference type="InterPro" id="IPR003148">
    <property type="entry name" value="RCK_N"/>
</dbReference>